<evidence type="ECO:0000313" key="3">
    <source>
        <dbReference type="EMBL" id="THV01420.1"/>
    </source>
</evidence>
<feature type="compositionally biased region" description="Polar residues" evidence="1">
    <location>
        <begin position="200"/>
        <end position="220"/>
    </location>
</feature>
<feature type="compositionally biased region" description="Low complexity" evidence="1">
    <location>
        <begin position="109"/>
        <end position="122"/>
    </location>
</feature>
<dbReference type="OrthoDB" id="3062721at2759"/>
<keyword evidence="4" id="KW-1185">Reference proteome</keyword>
<feature type="compositionally biased region" description="Low complexity" evidence="1">
    <location>
        <begin position="311"/>
        <end position="322"/>
    </location>
</feature>
<keyword evidence="2" id="KW-0472">Membrane</keyword>
<keyword evidence="2" id="KW-0812">Transmembrane</keyword>
<dbReference type="AlphaFoldDB" id="A0A4S8MFL8"/>
<gene>
    <name evidence="3" type="ORF">K435DRAFT_853829</name>
</gene>
<organism evidence="3 4">
    <name type="scientific">Dendrothele bispora (strain CBS 962.96)</name>
    <dbReference type="NCBI Taxonomy" id="1314807"/>
    <lineage>
        <taxon>Eukaryota</taxon>
        <taxon>Fungi</taxon>
        <taxon>Dikarya</taxon>
        <taxon>Basidiomycota</taxon>
        <taxon>Agaricomycotina</taxon>
        <taxon>Agaricomycetes</taxon>
        <taxon>Agaricomycetidae</taxon>
        <taxon>Agaricales</taxon>
        <taxon>Agaricales incertae sedis</taxon>
        <taxon>Dendrothele</taxon>
    </lineage>
</organism>
<name>A0A4S8MFL8_DENBC</name>
<feature type="compositionally biased region" description="Polar residues" evidence="1">
    <location>
        <begin position="247"/>
        <end position="277"/>
    </location>
</feature>
<protein>
    <submittedName>
        <fullName evidence="3">Uncharacterized protein</fullName>
    </submittedName>
</protein>
<evidence type="ECO:0000313" key="4">
    <source>
        <dbReference type="Proteomes" id="UP000297245"/>
    </source>
</evidence>
<feature type="compositionally biased region" description="Low complexity" evidence="1">
    <location>
        <begin position="338"/>
        <end position="352"/>
    </location>
</feature>
<sequence>MPDRAKTQTILITVVASAISSVAFGVSIFAMGLLWLIPSVRPVVPNIPNKVKDKSRRRSAPPILQHHLPQPKPVVVETQPSTSVTHNSPRRVYFLDSQLRPSSQRRYSDLSQLSSTSTTQSDEVSLSSSMPSVQNDPESSPRSSSSTLVFSQADASQESIESKSSSQSHPGSASSSRPSLSLATHFPGNMKKFKEKKRPSSSQSAADSGAESTQSEDVTPSSSKSARRSSLGFTAPWLNKNRRPTVDLTSPVESPTTPKVTLPSESTPINSPSSPSGTILYYFGRSASLNNDRRRRTSAPSARVPPARTQPYAYPYFAAPPTAGGPDQPLPQQAPGRSSTSSYSSEESVVVVDDSKPQSLEDKRTSEERQSANERRQQNAKAQSSLGHGRKPTQQRRAVTEIITAS</sequence>
<proteinExistence type="predicted"/>
<feature type="region of interest" description="Disordered" evidence="1">
    <location>
        <begin position="46"/>
        <end position="71"/>
    </location>
</feature>
<reference evidence="3 4" key="1">
    <citation type="journal article" date="2019" name="Nat. Ecol. Evol.">
        <title>Megaphylogeny resolves global patterns of mushroom evolution.</title>
        <authorList>
            <person name="Varga T."/>
            <person name="Krizsan K."/>
            <person name="Foldi C."/>
            <person name="Dima B."/>
            <person name="Sanchez-Garcia M."/>
            <person name="Sanchez-Ramirez S."/>
            <person name="Szollosi G.J."/>
            <person name="Szarkandi J.G."/>
            <person name="Papp V."/>
            <person name="Albert L."/>
            <person name="Andreopoulos W."/>
            <person name="Angelini C."/>
            <person name="Antonin V."/>
            <person name="Barry K.W."/>
            <person name="Bougher N.L."/>
            <person name="Buchanan P."/>
            <person name="Buyck B."/>
            <person name="Bense V."/>
            <person name="Catcheside P."/>
            <person name="Chovatia M."/>
            <person name="Cooper J."/>
            <person name="Damon W."/>
            <person name="Desjardin D."/>
            <person name="Finy P."/>
            <person name="Geml J."/>
            <person name="Haridas S."/>
            <person name="Hughes K."/>
            <person name="Justo A."/>
            <person name="Karasinski D."/>
            <person name="Kautmanova I."/>
            <person name="Kiss B."/>
            <person name="Kocsube S."/>
            <person name="Kotiranta H."/>
            <person name="LaButti K.M."/>
            <person name="Lechner B.E."/>
            <person name="Liimatainen K."/>
            <person name="Lipzen A."/>
            <person name="Lukacs Z."/>
            <person name="Mihaltcheva S."/>
            <person name="Morgado L.N."/>
            <person name="Niskanen T."/>
            <person name="Noordeloos M.E."/>
            <person name="Ohm R.A."/>
            <person name="Ortiz-Santana B."/>
            <person name="Ovrebo C."/>
            <person name="Racz N."/>
            <person name="Riley R."/>
            <person name="Savchenko A."/>
            <person name="Shiryaev A."/>
            <person name="Soop K."/>
            <person name="Spirin V."/>
            <person name="Szebenyi C."/>
            <person name="Tomsovsky M."/>
            <person name="Tulloss R.E."/>
            <person name="Uehling J."/>
            <person name="Grigoriev I.V."/>
            <person name="Vagvolgyi C."/>
            <person name="Papp T."/>
            <person name="Martin F.M."/>
            <person name="Miettinen O."/>
            <person name="Hibbett D.S."/>
            <person name="Nagy L.G."/>
        </authorList>
    </citation>
    <scope>NUCLEOTIDE SEQUENCE [LARGE SCALE GENOMIC DNA]</scope>
    <source>
        <strain evidence="3 4">CBS 962.96</strain>
    </source>
</reference>
<keyword evidence="2" id="KW-1133">Transmembrane helix</keyword>
<feature type="transmembrane region" description="Helical" evidence="2">
    <location>
        <begin position="12"/>
        <end position="37"/>
    </location>
</feature>
<evidence type="ECO:0000256" key="2">
    <source>
        <dbReference type="SAM" id="Phobius"/>
    </source>
</evidence>
<feature type="compositionally biased region" description="Basic and acidic residues" evidence="1">
    <location>
        <begin position="353"/>
        <end position="377"/>
    </location>
</feature>
<dbReference type="EMBL" id="ML179090">
    <property type="protein sequence ID" value="THV01420.1"/>
    <property type="molecule type" value="Genomic_DNA"/>
</dbReference>
<feature type="region of interest" description="Disordered" evidence="1">
    <location>
        <begin position="103"/>
        <end position="406"/>
    </location>
</feature>
<dbReference type="Proteomes" id="UP000297245">
    <property type="component" value="Unassembled WGS sequence"/>
</dbReference>
<feature type="compositionally biased region" description="Low complexity" evidence="1">
    <location>
        <begin position="221"/>
        <end position="230"/>
    </location>
</feature>
<feature type="compositionally biased region" description="Polar residues" evidence="1">
    <location>
        <begin position="123"/>
        <end position="138"/>
    </location>
</feature>
<evidence type="ECO:0000256" key="1">
    <source>
        <dbReference type="SAM" id="MobiDB-lite"/>
    </source>
</evidence>
<feature type="compositionally biased region" description="Low complexity" evidence="1">
    <location>
        <begin position="156"/>
        <end position="181"/>
    </location>
</feature>
<accession>A0A4S8MFL8</accession>